<accession>A0A2N5CCJ7</accession>
<dbReference type="EMBL" id="PJRP01000005">
    <property type="protein sequence ID" value="PLP99969.1"/>
    <property type="molecule type" value="Genomic_DNA"/>
</dbReference>
<dbReference type="PANTHER" id="PTHR33490:SF6">
    <property type="entry name" value="SLL1049 PROTEIN"/>
    <property type="match status" value="1"/>
</dbReference>
<reference evidence="2 3" key="1">
    <citation type="submission" date="2017-12" db="EMBL/GenBank/DDBJ databases">
        <title>Genome sequence of the active heterotrophic nitrifier-denitrifier, Cupriavidus pauculus UM1.</title>
        <authorList>
            <person name="Putonti C."/>
            <person name="Castignetti D."/>
        </authorList>
    </citation>
    <scope>NUCLEOTIDE SEQUENCE [LARGE SCALE GENOMIC DNA]</scope>
    <source>
        <strain evidence="2 3">UM1</strain>
    </source>
</reference>
<name>A0A2N5CCJ7_9BURK</name>
<gene>
    <name evidence="2" type="ORF">CYJ10_13130</name>
</gene>
<comment type="caution">
    <text evidence="2">The sequence shown here is derived from an EMBL/GenBank/DDBJ whole genome shotgun (WGS) entry which is preliminary data.</text>
</comment>
<dbReference type="PANTHER" id="PTHR33490">
    <property type="entry name" value="BLR5614 PROTEIN-RELATED"/>
    <property type="match status" value="1"/>
</dbReference>
<dbReference type="Pfam" id="PF01841">
    <property type="entry name" value="Transglut_core"/>
    <property type="match status" value="1"/>
</dbReference>
<protein>
    <submittedName>
        <fullName evidence="2">Transglutaminase family protein</fullName>
    </submittedName>
</protein>
<dbReference type="AlphaFoldDB" id="A0A2N5CCJ7"/>
<dbReference type="SUPFAM" id="SSF54001">
    <property type="entry name" value="Cysteine proteinases"/>
    <property type="match status" value="1"/>
</dbReference>
<dbReference type="Pfam" id="PF08379">
    <property type="entry name" value="Bact_transglu_N"/>
    <property type="match status" value="1"/>
</dbReference>
<dbReference type="Proteomes" id="UP000234341">
    <property type="component" value="Unassembled WGS sequence"/>
</dbReference>
<evidence type="ECO:0000259" key="1">
    <source>
        <dbReference type="SMART" id="SM00460"/>
    </source>
</evidence>
<feature type="domain" description="Transglutaminase-like" evidence="1">
    <location>
        <begin position="190"/>
        <end position="255"/>
    </location>
</feature>
<dbReference type="Gene3D" id="3.10.620.30">
    <property type="match status" value="1"/>
</dbReference>
<dbReference type="STRING" id="82633.GCA_000974605_04331"/>
<organism evidence="2 3">
    <name type="scientific">Cupriavidus pauculus</name>
    <dbReference type="NCBI Taxonomy" id="82633"/>
    <lineage>
        <taxon>Bacteria</taxon>
        <taxon>Pseudomonadati</taxon>
        <taxon>Pseudomonadota</taxon>
        <taxon>Betaproteobacteria</taxon>
        <taxon>Burkholderiales</taxon>
        <taxon>Burkholderiaceae</taxon>
        <taxon>Cupriavidus</taxon>
    </lineage>
</organism>
<evidence type="ECO:0000313" key="2">
    <source>
        <dbReference type="EMBL" id="PLP99969.1"/>
    </source>
</evidence>
<evidence type="ECO:0000313" key="3">
    <source>
        <dbReference type="Proteomes" id="UP000234341"/>
    </source>
</evidence>
<dbReference type="InterPro" id="IPR002931">
    <property type="entry name" value="Transglutaminase-like"/>
</dbReference>
<dbReference type="InterPro" id="IPR038765">
    <property type="entry name" value="Papain-like_cys_pep_sf"/>
</dbReference>
<proteinExistence type="predicted"/>
<dbReference type="InterPro" id="IPR013589">
    <property type="entry name" value="Bac_transglu_N"/>
</dbReference>
<dbReference type="OrthoDB" id="5438043at2"/>
<sequence>MCPAHHASGEESTGRCRAGRAIRIVKYRIHHKTVYQYTEPVRRSVHELRLAPRSGPLQSVQDWQLSAPGNLTEARDGFGNIVHNFTMAGPARTIAITATGEVEVQGGVGEHAAHHAFVDLPDSGESRVSPLYFVSTTPLTQAPSGMQAFAAPYVAAGHDVPALLALAGGIADRVRYQANTTDVGTSAAQAFQMGSGVCQDQAQVMVAACRALGIPARYVSGYFYDPAATALASHAWADVCLDASRGLWCSIDVTHRCVTDARHVRLAVGRDYASAAPIRGILEGGAGETLDVDIAITPAA</sequence>
<dbReference type="SMART" id="SM00460">
    <property type="entry name" value="TGc"/>
    <property type="match status" value="1"/>
</dbReference>